<dbReference type="Pfam" id="PF13432">
    <property type="entry name" value="TPR_16"/>
    <property type="match status" value="1"/>
</dbReference>
<dbReference type="OrthoDB" id="1489995at2"/>
<keyword evidence="4" id="KW-0812">Transmembrane</keyword>
<dbReference type="SUPFAM" id="SSF48452">
    <property type="entry name" value="TPR-like"/>
    <property type="match status" value="1"/>
</dbReference>
<evidence type="ECO:0000313" key="6">
    <source>
        <dbReference type="Proteomes" id="UP000191680"/>
    </source>
</evidence>
<proteinExistence type="predicted"/>
<dbReference type="AlphaFoldDB" id="A0A1V6LVW5"/>
<feature type="repeat" description="TPR" evidence="3">
    <location>
        <begin position="2"/>
        <end position="35"/>
    </location>
</feature>
<evidence type="ECO:0000256" key="3">
    <source>
        <dbReference type="PROSITE-ProRule" id="PRU00339"/>
    </source>
</evidence>
<feature type="transmembrane region" description="Helical" evidence="4">
    <location>
        <begin position="310"/>
        <end position="329"/>
    </location>
</feature>
<dbReference type="Proteomes" id="UP000191680">
    <property type="component" value="Unassembled WGS sequence"/>
</dbReference>
<organism evidence="5 6">
    <name type="scientific">Croceivirga radicis</name>
    <dbReference type="NCBI Taxonomy" id="1929488"/>
    <lineage>
        <taxon>Bacteria</taxon>
        <taxon>Pseudomonadati</taxon>
        <taxon>Bacteroidota</taxon>
        <taxon>Flavobacteriia</taxon>
        <taxon>Flavobacteriales</taxon>
        <taxon>Flavobacteriaceae</taxon>
        <taxon>Croceivirga</taxon>
    </lineage>
</organism>
<dbReference type="PROSITE" id="PS50005">
    <property type="entry name" value="TPR"/>
    <property type="match status" value="2"/>
</dbReference>
<reference evidence="5 6" key="1">
    <citation type="submission" date="2016-12" db="EMBL/GenBank/DDBJ databases">
        <authorList>
            <person name="Song W.-J."/>
            <person name="Kurnit D.M."/>
        </authorList>
    </citation>
    <scope>NUCLEOTIDE SEQUENCE [LARGE SCALE GENOMIC DNA]</scope>
    <source>
        <strain evidence="5 6">HSG9</strain>
    </source>
</reference>
<dbReference type="InterPro" id="IPR051685">
    <property type="entry name" value="Ycf3/AcsC/BcsC/TPR_MFPF"/>
</dbReference>
<feature type="transmembrane region" description="Helical" evidence="4">
    <location>
        <begin position="389"/>
        <end position="406"/>
    </location>
</feature>
<dbReference type="PANTHER" id="PTHR44943:SF4">
    <property type="entry name" value="TPR REPEAT-CONTAINING PROTEIN MJ0798"/>
    <property type="match status" value="1"/>
</dbReference>
<keyword evidence="1" id="KW-0677">Repeat</keyword>
<dbReference type="PANTHER" id="PTHR44943">
    <property type="entry name" value="CELLULOSE SYNTHASE OPERON PROTEIN C"/>
    <property type="match status" value="1"/>
</dbReference>
<feature type="repeat" description="TPR" evidence="3">
    <location>
        <begin position="172"/>
        <end position="205"/>
    </location>
</feature>
<dbReference type="InterPro" id="IPR019734">
    <property type="entry name" value="TPR_rpt"/>
</dbReference>
<feature type="transmembrane region" description="Helical" evidence="4">
    <location>
        <begin position="335"/>
        <end position="351"/>
    </location>
</feature>
<sequence length="410" mass="46471">MENQNEERALQLFELGRYEAAIPYFERALAEEPDNFNAKYYIALSFIHLNDMDKAETICNNLLGTHPDSANVFYLKAIISFNKDKIKQAFSEIEHAIRLAPYIASYFGLKASILLAQKKYEDALLATDQGLQIDAKDSLCLNNRAKILTKLNRKEEANSTIQDILQDNPEDEYSHANVGWVALEQGKIQKALLHFKEALTFNPNFEYARQGMATALKSKNPIYALYLKYSFWMAKQSTKYQWIFIIGLYLAYRFLVSVLSANGLSYLAIPLIVLYLIFALGGWIMEALSDTILLFDKHGKYLLDRSQKQSGYVFGLALVSAILFGILYYVLKEPILGVFAITFLCLLLPLPRAFHQEVPNNRIFVFTYAAIMATVGLIGSFFISPLMAGSGVLILLVAYTWLGNFIEDKN</sequence>
<accession>A0A1V6LVW5</accession>
<feature type="transmembrane region" description="Helical" evidence="4">
    <location>
        <begin position="363"/>
        <end position="383"/>
    </location>
</feature>
<keyword evidence="4" id="KW-0472">Membrane</keyword>
<dbReference type="SMART" id="SM00028">
    <property type="entry name" value="TPR"/>
    <property type="match status" value="6"/>
</dbReference>
<evidence type="ECO:0000256" key="2">
    <source>
        <dbReference type="ARBA" id="ARBA00022803"/>
    </source>
</evidence>
<dbReference type="Gene3D" id="1.25.40.10">
    <property type="entry name" value="Tetratricopeptide repeat domain"/>
    <property type="match status" value="1"/>
</dbReference>
<comment type="caution">
    <text evidence="5">The sequence shown here is derived from an EMBL/GenBank/DDBJ whole genome shotgun (WGS) entry which is preliminary data.</text>
</comment>
<dbReference type="Pfam" id="PF14559">
    <property type="entry name" value="TPR_19"/>
    <property type="match status" value="1"/>
</dbReference>
<evidence type="ECO:0000256" key="1">
    <source>
        <dbReference type="ARBA" id="ARBA00022737"/>
    </source>
</evidence>
<evidence type="ECO:0000256" key="4">
    <source>
        <dbReference type="SAM" id="Phobius"/>
    </source>
</evidence>
<keyword evidence="6" id="KW-1185">Reference proteome</keyword>
<dbReference type="RefSeq" id="WP_080317719.1">
    <property type="nucleotide sequence ID" value="NZ_MTBC01000001.1"/>
</dbReference>
<dbReference type="EMBL" id="MTBC01000001">
    <property type="protein sequence ID" value="OQD44156.1"/>
    <property type="molecule type" value="Genomic_DNA"/>
</dbReference>
<protein>
    <submittedName>
        <fullName evidence="5">Uncharacterized protein</fullName>
    </submittedName>
</protein>
<keyword evidence="4" id="KW-1133">Transmembrane helix</keyword>
<gene>
    <name evidence="5" type="ORF">BUL40_00965</name>
</gene>
<feature type="transmembrane region" description="Helical" evidence="4">
    <location>
        <begin position="242"/>
        <end position="261"/>
    </location>
</feature>
<feature type="transmembrane region" description="Helical" evidence="4">
    <location>
        <begin position="267"/>
        <end position="289"/>
    </location>
</feature>
<name>A0A1V6LVW5_9FLAO</name>
<evidence type="ECO:0000313" key="5">
    <source>
        <dbReference type="EMBL" id="OQD44156.1"/>
    </source>
</evidence>
<dbReference type="InterPro" id="IPR011990">
    <property type="entry name" value="TPR-like_helical_dom_sf"/>
</dbReference>
<keyword evidence="2 3" id="KW-0802">TPR repeat</keyword>